<sequence>VQIARSAAVWELKAAIEGFFIGLYDDMANAITWQHVWSHFCLCFKDEKLTDDKATLRVFGIKDGDEVTMPRKCQRQLHRQRRNPKF</sequence>
<dbReference type="PANTHER" id="PTHR14942:SF9">
    <property type="entry name" value="OS02G0188500 PROTEIN"/>
    <property type="match status" value="1"/>
</dbReference>
<feature type="domain" description="SNRNP25 ubiquitin-like" evidence="1">
    <location>
        <begin position="1"/>
        <end position="69"/>
    </location>
</feature>
<keyword evidence="3" id="KW-1185">Reference proteome</keyword>
<evidence type="ECO:0000313" key="3">
    <source>
        <dbReference type="Proteomes" id="UP001231189"/>
    </source>
</evidence>
<dbReference type="PANTHER" id="PTHR14942">
    <property type="entry name" value="U11/U12 SMALL NUCLEAR RIBONUCLEOPROTEIN 25 KDA PROTEIN"/>
    <property type="match status" value="1"/>
</dbReference>
<dbReference type="InterPro" id="IPR040610">
    <property type="entry name" value="SNRNP25_ubiquitin"/>
</dbReference>
<protein>
    <recommendedName>
        <fullName evidence="1">SNRNP25 ubiquitin-like domain-containing protein</fullName>
    </recommendedName>
</protein>
<organism evidence="2 3">
    <name type="scientific">Lolium multiflorum</name>
    <name type="common">Italian ryegrass</name>
    <name type="synonym">Lolium perenne subsp. multiflorum</name>
    <dbReference type="NCBI Taxonomy" id="4521"/>
    <lineage>
        <taxon>Eukaryota</taxon>
        <taxon>Viridiplantae</taxon>
        <taxon>Streptophyta</taxon>
        <taxon>Embryophyta</taxon>
        <taxon>Tracheophyta</taxon>
        <taxon>Spermatophyta</taxon>
        <taxon>Magnoliopsida</taxon>
        <taxon>Liliopsida</taxon>
        <taxon>Poales</taxon>
        <taxon>Poaceae</taxon>
        <taxon>BOP clade</taxon>
        <taxon>Pooideae</taxon>
        <taxon>Poodae</taxon>
        <taxon>Poeae</taxon>
        <taxon>Poeae Chloroplast Group 2 (Poeae type)</taxon>
        <taxon>Loliodinae</taxon>
        <taxon>Loliinae</taxon>
        <taxon>Lolium</taxon>
    </lineage>
</organism>
<accession>A0AAD8VWE3</accession>
<dbReference type="Pfam" id="PF18036">
    <property type="entry name" value="Ubiquitin_4"/>
    <property type="match status" value="1"/>
</dbReference>
<feature type="non-terminal residue" evidence="2">
    <location>
        <position position="1"/>
    </location>
</feature>
<evidence type="ECO:0000259" key="1">
    <source>
        <dbReference type="Pfam" id="PF18036"/>
    </source>
</evidence>
<dbReference type="AlphaFoldDB" id="A0AAD8VWE3"/>
<proteinExistence type="predicted"/>
<dbReference type="InterPro" id="IPR029071">
    <property type="entry name" value="Ubiquitin-like_domsf"/>
</dbReference>
<gene>
    <name evidence="2" type="ORF">QYE76_024795</name>
</gene>
<name>A0AAD8VWE3_LOLMU</name>
<reference evidence="2" key="1">
    <citation type="submission" date="2023-07" db="EMBL/GenBank/DDBJ databases">
        <title>A chromosome-level genome assembly of Lolium multiflorum.</title>
        <authorList>
            <person name="Chen Y."/>
            <person name="Copetti D."/>
            <person name="Kolliker R."/>
            <person name="Studer B."/>
        </authorList>
    </citation>
    <scope>NUCLEOTIDE SEQUENCE</scope>
    <source>
        <strain evidence="2">02402/16</strain>
        <tissue evidence="2">Leaf</tissue>
    </source>
</reference>
<comment type="caution">
    <text evidence="2">The sequence shown here is derived from an EMBL/GenBank/DDBJ whole genome shotgun (WGS) entry which is preliminary data.</text>
</comment>
<dbReference type="SUPFAM" id="SSF54236">
    <property type="entry name" value="Ubiquitin-like"/>
    <property type="match status" value="1"/>
</dbReference>
<dbReference type="GO" id="GO:0000398">
    <property type="term" value="P:mRNA splicing, via spliceosome"/>
    <property type="evidence" value="ECO:0007669"/>
    <property type="project" value="InterPro"/>
</dbReference>
<dbReference type="InterPro" id="IPR039690">
    <property type="entry name" value="SNRNP25"/>
</dbReference>
<dbReference type="EMBL" id="JAUUTY010000006">
    <property type="protein sequence ID" value="KAK1619278.1"/>
    <property type="molecule type" value="Genomic_DNA"/>
</dbReference>
<dbReference type="Gene3D" id="3.10.20.90">
    <property type="entry name" value="Phosphatidylinositol 3-kinase Catalytic Subunit, Chain A, domain 1"/>
    <property type="match status" value="1"/>
</dbReference>
<evidence type="ECO:0000313" key="2">
    <source>
        <dbReference type="EMBL" id="KAK1619278.1"/>
    </source>
</evidence>
<dbReference type="Proteomes" id="UP001231189">
    <property type="component" value="Unassembled WGS sequence"/>
</dbReference>